<organism evidence="4 5">
    <name type="scientific">Nitrosomonas halophila</name>
    <dbReference type="NCBI Taxonomy" id="44576"/>
    <lineage>
        <taxon>Bacteria</taxon>
        <taxon>Pseudomonadati</taxon>
        <taxon>Pseudomonadota</taxon>
        <taxon>Betaproteobacteria</taxon>
        <taxon>Nitrosomonadales</taxon>
        <taxon>Nitrosomonadaceae</taxon>
        <taxon>Nitrosomonas</taxon>
    </lineage>
</organism>
<dbReference type="InterPro" id="IPR036986">
    <property type="entry name" value="S4_RNA-bd_sf"/>
</dbReference>
<dbReference type="EMBL" id="FNOY01000031">
    <property type="protein sequence ID" value="SDY36281.1"/>
    <property type="molecule type" value="Genomic_DNA"/>
</dbReference>
<dbReference type="SUPFAM" id="SSF55174">
    <property type="entry name" value="Alpha-L RNA-binding motif"/>
    <property type="match status" value="1"/>
</dbReference>
<dbReference type="STRING" id="44576.SAMN05421881_103116"/>
<sequence length="83" mass="9015">MSMNAFHARSRRPHSKPGQTRKAVERPQGRQRADALLVARALAPSRSRARQLIEAGSVHADGMLVTRPGQLLPEGVVLAVVVE</sequence>
<dbReference type="Proteomes" id="UP000198640">
    <property type="component" value="Unassembled WGS sequence"/>
</dbReference>
<reference evidence="4 5" key="1">
    <citation type="submission" date="2016-10" db="EMBL/GenBank/DDBJ databases">
        <authorList>
            <person name="de Groot N.N."/>
        </authorList>
    </citation>
    <scope>NUCLEOTIDE SEQUENCE [LARGE SCALE GENOMIC DNA]</scope>
    <source>
        <strain evidence="4 5">Nm1</strain>
    </source>
</reference>
<dbReference type="InterPro" id="IPR002942">
    <property type="entry name" value="S4_RNA-bd"/>
</dbReference>
<feature type="region of interest" description="Disordered" evidence="2">
    <location>
        <begin position="1"/>
        <end position="32"/>
    </location>
</feature>
<feature type="domain" description="RNA-binding S4" evidence="3">
    <location>
        <begin position="31"/>
        <end position="77"/>
    </location>
</feature>
<keyword evidence="5" id="KW-1185">Reference proteome</keyword>
<evidence type="ECO:0000313" key="5">
    <source>
        <dbReference type="Proteomes" id="UP000198640"/>
    </source>
</evidence>
<dbReference type="RefSeq" id="WP_245725144.1">
    <property type="nucleotide sequence ID" value="NZ_FNOY01000031.1"/>
</dbReference>
<evidence type="ECO:0000256" key="1">
    <source>
        <dbReference type="PROSITE-ProRule" id="PRU00182"/>
    </source>
</evidence>
<feature type="compositionally biased region" description="Basic and acidic residues" evidence="2">
    <location>
        <begin position="22"/>
        <end position="32"/>
    </location>
</feature>
<name>A0A1H3J8J7_9PROT</name>
<evidence type="ECO:0000259" key="3">
    <source>
        <dbReference type="Pfam" id="PF01479"/>
    </source>
</evidence>
<accession>A0A1H3J8J7</accession>
<protein>
    <submittedName>
        <fullName evidence="4">23S rRNA (Cytidine1920-2'-O)/16S rRNA (Cytidine1409-2'-O)-methyltransferase</fullName>
    </submittedName>
</protein>
<dbReference type="GO" id="GO:0003723">
    <property type="term" value="F:RNA binding"/>
    <property type="evidence" value="ECO:0007669"/>
    <property type="project" value="UniProtKB-KW"/>
</dbReference>
<keyword evidence="4" id="KW-0808">Transferase</keyword>
<dbReference type="CDD" id="cd00165">
    <property type="entry name" value="S4"/>
    <property type="match status" value="1"/>
</dbReference>
<dbReference type="GO" id="GO:0008168">
    <property type="term" value="F:methyltransferase activity"/>
    <property type="evidence" value="ECO:0007669"/>
    <property type="project" value="UniProtKB-KW"/>
</dbReference>
<dbReference type="GO" id="GO:0032259">
    <property type="term" value="P:methylation"/>
    <property type="evidence" value="ECO:0007669"/>
    <property type="project" value="UniProtKB-KW"/>
</dbReference>
<proteinExistence type="predicted"/>
<evidence type="ECO:0000256" key="2">
    <source>
        <dbReference type="SAM" id="MobiDB-lite"/>
    </source>
</evidence>
<evidence type="ECO:0000313" key="4">
    <source>
        <dbReference type="EMBL" id="SDY36281.1"/>
    </source>
</evidence>
<dbReference type="AlphaFoldDB" id="A0A1H3J8J7"/>
<dbReference type="Gene3D" id="3.10.290.10">
    <property type="entry name" value="RNA-binding S4 domain"/>
    <property type="match status" value="1"/>
</dbReference>
<dbReference type="PROSITE" id="PS50889">
    <property type="entry name" value="S4"/>
    <property type="match status" value="1"/>
</dbReference>
<dbReference type="Pfam" id="PF01479">
    <property type="entry name" value="S4"/>
    <property type="match status" value="1"/>
</dbReference>
<keyword evidence="4" id="KW-0489">Methyltransferase</keyword>
<keyword evidence="1" id="KW-0694">RNA-binding</keyword>
<gene>
    <name evidence="4" type="ORF">SAMN05421881_103116</name>
</gene>